<evidence type="ECO:0000313" key="7">
    <source>
        <dbReference type="Proteomes" id="UP000762676"/>
    </source>
</evidence>
<dbReference type="PANTHER" id="PTHR21608">
    <property type="entry name" value="KINESIN-LIKE PROTEIN CG14535"/>
    <property type="match status" value="1"/>
</dbReference>
<comment type="caution">
    <text evidence="3">Lacks conserved residue(s) required for the propagation of feature annotation.</text>
</comment>
<keyword evidence="2" id="KW-0206">Cytoskeleton</keyword>
<dbReference type="GO" id="GO:0007018">
    <property type="term" value="P:microtubule-based movement"/>
    <property type="evidence" value="ECO:0007669"/>
    <property type="project" value="InterPro"/>
</dbReference>
<evidence type="ECO:0000256" key="1">
    <source>
        <dbReference type="ARBA" id="ARBA00004245"/>
    </source>
</evidence>
<dbReference type="PROSITE" id="PS50067">
    <property type="entry name" value="KINESIN_MOTOR_2"/>
    <property type="match status" value="1"/>
</dbReference>
<evidence type="ECO:0000256" key="4">
    <source>
        <dbReference type="SAM" id="MobiDB-lite"/>
    </source>
</evidence>
<accession>A0AAV4IMW2</accession>
<dbReference type="GO" id="GO:0003777">
    <property type="term" value="F:microtubule motor activity"/>
    <property type="evidence" value="ECO:0007669"/>
    <property type="project" value="InterPro"/>
</dbReference>
<dbReference type="AlphaFoldDB" id="A0AAV4IMW2"/>
<dbReference type="GO" id="GO:0008017">
    <property type="term" value="F:microtubule binding"/>
    <property type="evidence" value="ECO:0007669"/>
    <property type="project" value="InterPro"/>
</dbReference>
<comment type="subcellular location">
    <subcellularLocation>
        <location evidence="1">Cytoplasm</location>
        <location evidence="1">Cytoskeleton</location>
    </subcellularLocation>
</comment>
<evidence type="ECO:0000256" key="2">
    <source>
        <dbReference type="ARBA" id="ARBA00023212"/>
    </source>
</evidence>
<dbReference type="Proteomes" id="UP000762676">
    <property type="component" value="Unassembled WGS sequence"/>
</dbReference>
<dbReference type="PANTHER" id="PTHR21608:SF7">
    <property type="entry name" value="KINESIN-LIKE PROTEIN CG14535"/>
    <property type="match status" value="1"/>
</dbReference>
<gene>
    <name evidence="6" type="ORF">ElyMa_004828500</name>
</gene>
<dbReference type="InterPro" id="IPR027640">
    <property type="entry name" value="Kinesin-like_fam"/>
</dbReference>
<keyword evidence="7" id="KW-1185">Reference proteome</keyword>
<evidence type="ECO:0000259" key="5">
    <source>
        <dbReference type="PROSITE" id="PS50067"/>
    </source>
</evidence>
<dbReference type="InterPro" id="IPR001752">
    <property type="entry name" value="Kinesin_motor_dom"/>
</dbReference>
<feature type="region of interest" description="Disordered" evidence="4">
    <location>
        <begin position="1"/>
        <end position="28"/>
    </location>
</feature>
<reference evidence="6 7" key="1">
    <citation type="journal article" date="2021" name="Elife">
        <title>Chloroplast acquisition without the gene transfer in kleptoplastic sea slugs, Plakobranchus ocellatus.</title>
        <authorList>
            <person name="Maeda T."/>
            <person name="Takahashi S."/>
            <person name="Yoshida T."/>
            <person name="Shimamura S."/>
            <person name="Takaki Y."/>
            <person name="Nagai Y."/>
            <person name="Toyoda A."/>
            <person name="Suzuki Y."/>
            <person name="Arimoto A."/>
            <person name="Ishii H."/>
            <person name="Satoh N."/>
            <person name="Nishiyama T."/>
            <person name="Hasebe M."/>
            <person name="Maruyama T."/>
            <person name="Minagawa J."/>
            <person name="Obokata J."/>
            <person name="Shigenobu S."/>
        </authorList>
    </citation>
    <scope>NUCLEOTIDE SEQUENCE [LARGE SCALE GENOMIC DNA]</scope>
</reference>
<name>A0AAV4IMW2_9GAST</name>
<dbReference type="GO" id="GO:0005856">
    <property type="term" value="C:cytoskeleton"/>
    <property type="evidence" value="ECO:0007669"/>
    <property type="project" value="UniProtKB-SubCell"/>
</dbReference>
<evidence type="ECO:0000313" key="6">
    <source>
        <dbReference type="EMBL" id="GFS11173.1"/>
    </source>
</evidence>
<feature type="domain" description="Kinesin motor" evidence="5">
    <location>
        <begin position="1"/>
        <end position="131"/>
    </location>
</feature>
<comment type="similarity">
    <text evidence="3">Belongs to the TRAFAC class myosin-kinesin ATPase superfamily. Kinesin family.</text>
</comment>
<proteinExistence type="inferred from homology"/>
<comment type="caution">
    <text evidence="6">The sequence shown here is derived from an EMBL/GenBank/DDBJ whole genome shotgun (WGS) entry which is preliminary data.</text>
</comment>
<evidence type="ECO:0000256" key="3">
    <source>
        <dbReference type="PROSITE-ProRule" id="PRU00283"/>
    </source>
</evidence>
<keyword evidence="2" id="KW-0963">Cytoplasm</keyword>
<organism evidence="6 7">
    <name type="scientific">Elysia marginata</name>
    <dbReference type="NCBI Taxonomy" id="1093978"/>
    <lineage>
        <taxon>Eukaryota</taxon>
        <taxon>Metazoa</taxon>
        <taxon>Spiralia</taxon>
        <taxon>Lophotrochozoa</taxon>
        <taxon>Mollusca</taxon>
        <taxon>Gastropoda</taxon>
        <taxon>Heterobranchia</taxon>
        <taxon>Euthyneura</taxon>
        <taxon>Panpulmonata</taxon>
        <taxon>Sacoglossa</taxon>
        <taxon>Placobranchoidea</taxon>
        <taxon>Plakobranchidae</taxon>
        <taxon>Elysia</taxon>
    </lineage>
</organism>
<sequence>MMKINRDSDLSSLLSPLEERFPPESPSCVAQARPARGVPAHCEVRPGLDCQGSPAKYYKQHAENLRGAEATGVGAAPSVYLREDPICGTQLENQSELRAPTAEKAAFYLDAALAARTAAGQRSLHLNTLHT</sequence>
<protein>
    <submittedName>
        <fullName evidence="6">Kinesin-like protein KIF26A</fullName>
    </submittedName>
</protein>
<dbReference type="GO" id="GO:0005524">
    <property type="term" value="F:ATP binding"/>
    <property type="evidence" value="ECO:0007669"/>
    <property type="project" value="InterPro"/>
</dbReference>
<dbReference type="EMBL" id="BMAT01009652">
    <property type="protein sequence ID" value="GFS11173.1"/>
    <property type="molecule type" value="Genomic_DNA"/>
</dbReference>